<gene>
    <name evidence="1" type="ORF">HMPREF1168_02014</name>
</gene>
<dbReference type="EMBL" id="AGWU01000018">
    <property type="protein sequence ID" value="EKB20066.1"/>
    <property type="molecule type" value="Genomic_DNA"/>
</dbReference>
<dbReference type="HOGENOM" id="CLU_1657118_0_0_6"/>
<reference evidence="1 2" key="1">
    <citation type="submission" date="2012-06" db="EMBL/GenBank/DDBJ databases">
        <title>The Genome Sequence of Aeromonas veronii AMC34.</title>
        <authorList>
            <consortium name="The Broad Institute Genome Sequencing Platform"/>
            <person name="Earl A."/>
            <person name="Ward D."/>
            <person name="Feldgarden M."/>
            <person name="Gevers D."/>
            <person name="Graf J."/>
            <person name="Tomasi A."/>
            <person name="Horneman A."/>
            <person name="Walker B."/>
            <person name="Young S.K."/>
            <person name="Zeng Q."/>
            <person name="Gargeya S."/>
            <person name="Fitzgerald M."/>
            <person name="Haas B."/>
            <person name="Abouelleil A."/>
            <person name="Alvarado L."/>
            <person name="Arachchi H.M."/>
            <person name="Berlin A.M."/>
            <person name="Chapman S.B."/>
            <person name="Goldberg J."/>
            <person name="Griggs A."/>
            <person name="Gujja S."/>
            <person name="Hansen M."/>
            <person name="Howarth C."/>
            <person name="Imamovic A."/>
            <person name="Larimer J."/>
            <person name="McCowan C."/>
            <person name="Montmayeur A."/>
            <person name="Murphy C."/>
            <person name="Neiman D."/>
            <person name="Pearson M."/>
            <person name="Priest M."/>
            <person name="Roberts A."/>
            <person name="Saif S."/>
            <person name="Shea T."/>
            <person name="Sisk P."/>
            <person name="Sykes S."/>
            <person name="Wortman J."/>
            <person name="Nusbaum C."/>
            <person name="Birren B."/>
        </authorList>
    </citation>
    <scope>NUCLEOTIDE SEQUENCE [LARGE SCALE GENOMIC DNA]</scope>
    <source>
        <strain evidence="1 2">AMC34</strain>
    </source>
</reference>
<proteinExistence type="predicted"/>
<dbReference type="AlphaFoldDB" id="K1IPD0"/>
<dbReference type="RefSeq" id="WP_005344061.1">
    <property type="nucleotide sequence ID" value="NZ_JH823256.1"/>
</dbReference>
<protein>
    <submittedName>
        <fullName evidence="1">Uncharacterized protein</fullName>
    </submittedName>
</protein>
<name>K1IPD0_AERVE</name>
<dbReference type="Proteomes" id="UP000006087">
    <property type="component" value="Unassembled WGS sequence"/>
</dbReference>
<evidence type="ECO:0000313" key="2">
    <source>
        <dbReference type="Proteomes" id="UP000006087"/>
    </source>
</evidence>
<comment type="caution">
    <text evidence="1">The sequence shown here is derived from an EMBL/GenBank/DDBJ whole genome shotgun (WGS) entry which is preliminary data.</text>
</comment>
<accession>K1IPD0</accession>
<dbReference type="PATRIC" id="fig|1073383.3.peg.2025"/>
<sequence>MKRSLLTRLLYVSSSLGMLLVSLILLNSLGCDYEMRLSSKEADYYAVCRAGKFTVIEREHGSKATWMVTAYQAVLGSQLIFFVTERSQVEAPQTKSPLSDLNKMHGSFTMPLNYGWKKLTPDHIAIFQQSPHPEILQGHFEGSLDFYHRFWPSVPVKTQ</sequence>
<organism evidence="1 2">
    <name type="scientific">Aeromonas veronii AMC34</name>
    <dbReference type="NCBI Taxonomy" id="1073383"/>
    <lineage>
        <taxon>Bacteria</taxon>
        <taxon>Pseudomonadati</taxon>
        <taxon>Pseudomonadota</taxon>
        <taxon>Gammaproteobacteria</taxon>
        <taxon>Aeromonadales</taxon>
        <taxon>Aeromonadaceae</taxon>
        <taxon>Aeromonas</taxon>
    </lineage>
</organism>
<evidence type="ECO:0000313" key="1">
    <source>
        <dbReference type="EMBL" id="EKB20066.1"/>
    </source>
</evidence>